<name>A0A286TE91_BIFBI</name>
<protein>
    <submittedName>
        <fullName evidence="1">Uncharacterized protein</fullName>
    </submittedName>
</protein>
<evidence type="ECO:0000313" key="2">
    <source>
        <dbReference type="Proteomes" id="UP000262177"/>
    </source>
</evidence>
<reference evidence="1 2" key="1">
    <citation type="journal article" date="2017" name="Biosci. Biotechnol. Biochem.">
        <title>Identification and characterization of a sulfoglycosidase from Bifidobacterium bifidum implicated in mucin glycan utilization.</title>
        <authorList>
            <person name="Katoh T."/>
            <person name="Maeshibu T."/>
            <person name="Kikkawa K."/>
            <person name="Gotoh A."/>
            <person name="Tomabechi Y."/>
            <person name="Nakamura M."/>
            <person name="Liao W.-H."/>
            <person name="Yamaguchi M."/>
            <person name="Ashida H."/>
            <person name="Yamamoto K."/>
            <person name="Katayama T."/>
        </authorList>
    </citation>
    <scope>NUCLEOTIDE SEQUENCE [LARGE SCALE GENOMIC DNA]</scope>
    <source>
        <strain evidence="1 2">JCM 7004</strain>
    </source>
</reference>
<organism evidence="1 2">
    <name type="scientific">Bifidobacterium bifidum LMG 13195</name>
    <dbReference type="NCBI Taxonomy" id="1207542"/>
    <lineage>
        <taxon>Bacteria</taxon>
        <taxon>Bacillati</taxon>
        <taxon>Actinomycetota</taxon>
        <taxon>Actinomycetes</taxon>
        <taxon>Bifidobacteriales</taxon>
        <taxon>Bifidobacteriaceae</taxon>
        <taxon>Bifidobacterium</taxon>
    </lineage>
</organism>
<evidence type="ECO:0000313" key="1">
    <source>
        <dbReference type="EMBL" id="BBA48623.1"/>
    </source>
</evidence>
<dbReference type="Proteomes" id="UP000262177">
    <property type="component" value="Chromosome"/>
</dbReference>
<dbReference type="EMBL" id="AP018131">
    <property type="protein sequence ID" value="BBA48623.1"/>
    <property type="molecule type" value="Genomic_DNA"/>
</dbReference>
<sequence>MFNANDGAATVLGIAAGECSTLAVDGKVTLTGGSTVNVGADGYAAAGLSATGAPVGAVALADRSRGLAATP</sequence>
<proteinExistence type="predicted"/>
<dbReference type="AlphaFoldDB" id="A0A286TE91"/>
<gene>
    <name evidence="1" type="ORF">BBJK_02406</name>
</gene>
<accession>A0A286TE91</accession>